<dbReference type="PANTHER" id="PTHR45721">
    <property type="entry name" value="LAMIN DM0-RELATED"/>
    <property type="match status" value="1"/>
</dbReference>
<dbReference type="GO" id="GO:0031507">
    <property type="term" value="P:heterochromatin formation"/>
    <property type="evidence" value="ECO:0007669"/>
    <property type="project" value="TreeGrafter"/>
</dbReference>
<dbReference type="GO" id="GO:0051664">
    <property type="term" value="P:nuclear pore localization"/>
    <property type="evidence" value="ECO:0007669"/>
    <property type="project" value="TreeGrafter"/>
</dbReference>
<dbReference type="Gene3D" id="1.20.5.1160">
    <property type="entry name" value="Vasodilator-stimulated phosphoprotein"/>
    <property type="match status" value="1"/>
</dbReference>
<dbReference type="Pfam" id="PF00038">
    <property type="entry name" value="Filament"/>
    <property type="match status" value="1"/>
</dbReference>
<feature type="domain" description="IF rod" evidence="8">
    <location>
        <begin position="63"/>
        <end position="408"/>
    </location>
</feature>
<evidence type="ECO:0000256" key="4">
    <source>
        <dbReference type="ARBA" id="ARBA00023242"/>
    </source>
</evidence>
<evidence type="ECO:0000256" key="1">
    <source>
        <dbReference type="ARBA" id="ARBA00004123"/>
    </source>
</evidence>
<dbReference type="Proteomes" id="UP000728185">
    <property type="component" value="Unassembled WGS sequence"/>
</dbReference>
<dbReference type="GO" id="GO:0005652">
    <property type="term" value="C:nuclear lamina"/>
    <property type="evidence" value="ECO:0007669"/>
    <property type="project" value="TreeGrafter"/>
</dbReference>
<dbReference type="GO" id="GO:0007097">
    <property type="term" value="P:nuclear migration"/>
    <property type="evidence" value="ECO:0007669"/>
    <property type="project" value="TreeGrafter"/>
</dbReference>
<evidence type="ECO:0000256" key="5">
    <source>
        <dbReference type="SAM" id="Coils"/>
    </source>
</evidence>
<dbReference type="Gene3D" id="2.60.40.1260">
    <property type="entry name" value="Lamin Tail domain"/>
    <property type="match status" value="1"/>
</dbReference>
<name>A0A8E0S386_9TREM</name>
<dbReference type="PROSITE" id="PS51841">
    <property type="entry name" value="LTD"/>
    <property type="match status" value="1"/>
</dbReference>
<evidence type="ECO:0000313" key="9">
    <source>
        <dbReference type="EMBL" id="KAA0197917.1"/>
    </source>
</evidence>
<feature type="region of interest" description="Disordered" evidence="6">
    <location>
        <begin position="1"/>
        <end position="60"/>
    </location>
</feature>
<organism evidence="9 10">
    <name type="scientific">Fasciolopsis buskii</name>
    <dbReference type="NCBI Taxonomy" id="27845"/>
    <lineage>
        <taxon>Eukaryota</taxon>
        <taxon>Metazoa</taxon>
        <taxon>Spiralia</taxon>
        <taxon>Lophotrochozoa</taxon>
        <taxon>Platyhelminthes</taxon>
        <taxon>Trematoda</taxon>
        <taxon>Digenea</taxon>
        <taxon>Plagiorchiida</taxon>
        <taxon>Echinostomata</taxon>
        <taxon>Echinostomatoidea</taxon>
        <taxon>Fasciolidae</taxon>
        <taxon>Fasciolopsis</taxon>
    </lineage>
</organism>
<dbReference type="InterPro" id="IPR001322">
    <property type="entry name" value="Lamin_tail_dom"/>
</dbReference>
<dbReference type="SMART" id="SM01391">
    <property type="entry name" value="Filament"/>
    <property type="match status" value="1"/>
</dbReference>
<dbReference type="GO" id="GO:0006998">
    <property type="term" value="P:nuclear envelope organization"/>
    <property type="evidence" value="ECO:0007669"/>
    <property type="project" value="TreeGrafter"/>
</dbReference>
<dbReference type="EMBL" id="LUCM01002072">
    <property type="protein sequence ID" value="KAA0197917.1"/>
    <property type="molecule type" value="Genomic_DNA"/>
</dbReference>
<dbReference type="GO" id="GO:0005882">
    <property type="term" value="C:intermediate filament"/>
    <property type="evidence" value="ECO:0007669"/>
    <property type="project" value="UniProtKB-KW"/>
</dbReference>
<evidence type="ECO:0000259" key="8">
    <source>
        <dbReference type="PROSITE" id="PS51842"/>
    </source>
</evidence>
<reference evidence="9" key="1">
    <citation type="submission" date="2019-05" db="EMBL/GenBank/DDBJ databases">
        <title>Annotation for the trematode Fasciolopsis buski.</title>
        <authorList>
            <person name="Choi Y.-J."/>
        </authorList>
    </citation>
    <scope>NUCLEOTIDE SEQUENCE</scope>
    <source>
        <strain evidence="9">HT</strain>
        <tissue evidence="9">Whole worm</tissue>
    </source>
</reference>
<dbReference type="PANTHER" id="PTHR45721:SF11">
    <property type="entry name" value="LAMIN DM0-RELATED"/>
    <property type="match status" value="1"/>
</dbReference>
<dbReference type="Gene3D" id="1.20.5.170">
    <property type="match status" value="1"/>
</dbReference>
<comment type="subcellular location">
    <subcellularLocation>
        <location evidence="1">Nucleus</location>
    </subcellularLocation>
</comment>
<evidence type="ECO:0000256" key="3">
    <source>
        <dbReference type="ARBA" id="ARBA00023054"/>
    </source>
</evidence>
<evidence type="ECO:0000256" key="2">
    <source>
        <dbReference type="ARBA" id="ARBA00022754"/>
    </source>
</evidence>
<dbReference type="SUPFAM" id="SSF74853">
    <property type="entry name" value="Lamin A/C globular tail domain"/>
    <property type="match status" value="1"/>
</dbReference>
<feature type="domain" description="LTD" evidence="7">
    <location>
        <begin position="441"/>
        <end position="575"/>
    </location>
</feature>
<comment type="caution">
    <text evidence="9">The sequence shown here is derived from an EMBL/GenBank/DDBJ whole genome shotgun (WGS) entry which is preliminary data.</text>
</comment>
<dbReference type="PROSITE" id="PS51842">
    <property type="entry name" value="IF_ROD_2"/>
    <property type="match status" value="1"/>
</dbReference>
<evidence type="ECO:0000256" key="6">
    <source>
        <dbReference type="SAM" id="MobiDB-lite"/>
    </source>
</evidence>
<dbReference type="SUPFAM" id="SSF64593">
    <property type="entry name" value="Intermediate filament protein, coiled coil region"/>
    <property type="match status" value="2"/>
</dbReference>
<dbReference type="InterPro" id="IPR036415">
    <property type="entry name" value="Lamin_tail_dom_sf"/>
</dbReference>
<feature type="coiled-coil region" evidence="5">
    <location>
        <begin position="255"/>
        <end position="290"/>
    </location>
</feature>
<protein>
    <submittedName>
        <fullName evidence="9">Lamin</fullName>
    </submittedName>
</protein>
<dbReference type="GO" id="GO:0005200">
    <property type="term" value="F:structural constituent of cytoskeleton"/>
    <property type="evidence" value="ECO:0007669"/>
    <property type="project" value="TreeGrafter"/>
</dbReference>
<accession>A0A8E0S386</accession>
<gene>
    <name evidence="9" type="ORF">FBUS_07479</name>
</gene>
<evidence type="ECO:0000313" key="10">
    <source>
        <dbReference type="Proteomes" id="UP000728185"/>
    </source>
</evidence>
<keyword evidence="10" id="KW-1185">Reference proteome</keyword>
<proteinExistence type="predicted"/>
<keyword evidence="3 5" id="KW-0175">Coiled coil</keyword>
<dbReference type="AlphaFoldDB" id="A0A8E0S386"/>
<feature type="coiled-coil region" evidence="5">
    <location>
        <begin position="81"/>
        <end position="217"/>
    </location>
</feature>
<keyword evidence="2" id="KW-0403">Intermediate filament</keyword>
<feature type="compositionally biased region" description="Polar residues" evidence="6">
    <location>
        <begin position="18"/>
        <end position="47"/>
    </location>
</feature>
<keyword evidence="4" id="KW-0539">Nucleus</keyword>
<dbReference type="GO" id="GO:0090435">
    <property type="term" value="P:protein localization to nuclear envelope"/>
    <property type="evidence" value="ECO:0007669"/>
    <property type="project" value="TreeGrafter"/>
</dbReference>
<dbReference type="SUPFAM" id="SSF58100">
    <property type="entry name" value="Bacterial hemolysins"/>
    <property type="match status" value="1"/>
</dbReference>
<sequence length="575" mass="66750">MSARARKQKSAEAEKNEGSPQATSTSKSTITVERSRMSSGTPRQSFSRAERSHSPLSISRNEEKDELAHLNDRLAGYIDYVRKLELDKERLTRRIHSVTEERMSKVEEARKTYEDEIQALRNLVDDLAKQKTKAELDAKQARDDANEAKSKLNKRDQEIRTLHRRIENLEKELANFKQDHDRYAPLLSDYHALEKRFEEVQRDLEAETLLRTDLENKVLGLKEQLDFRTRLFDEEREKMVQKTMYIEEEVEGRKKAEYESRLADELRAIRDQTANELEDYKIQIEETFENKLGHLRTSADQSADDAYRQRSELLIARKRADDLAHDLSKKMAELDLLQRRVDELQRQLEQERRDHDAQLSMQREEVRRLKDELEESFREFTQLMNTKIALDQEILMYRKMLEGEESRLNIQPQVRDSPFNITGGKRMRMDEDFDSEDAALTGSAFTPAKARYAYRVSSTTSGPMEFYKEQDTQGKWVKLTNTSNEDVSIGGWELVHEVDGKETRFKFHRSLAIKPGTVCTIWSGDTDTTHNPPTDIVMKNKSFSAGSDATITLLDGDGLVCTLHMVSLWLSINPS</sequence>
<dbReference type="InterPro" id="IPR039008">
    <property type="entry name" value="IF_rod_dom"/>
</dbReference>
<dbReference type="Pfam" id="PF00932">
    <property type="entry name" value="LTD"/>
    <property type="match status" value="1"/>
</dbReference>
<evidence type="ECO:0000259" key="7">
    <source>
        <dbReference type="PROSITE" id="PS51841"/>
    </source>
</evidence>
<feature type="coiled-coil region" evidence="5">
    <location>
        <begin position="320"/>
        <end position="386"/>
    </location>
</feature>
<dbReference type="OrthoDB" id="102442at2759"/>